<accession>A0A1M5YXM2</accession>
<evidence type="ECO:0000313" key="2">
    <source>
        <dbReference type="Proteomes" id="UP000189796"/>
    </source>
</evidence>
<name>A0A1M5YXM2_9BRAD</name>
<organism evidence="1 2">
    <name type="scientific">Bradyrhizobium erythrophlei</name>
    <dbReference type="NCBI Taxonomy" id="1437360"/>
    <lineage>
        <taxon>Bacteria</taxon>
        <taxon>Pseudomonadati</taxon>
        <taxon>Pseudomonadota</taxon>
        <taxon>Alphaproteobacteria</taxon>
        <taxon>Hyphomicrobiales</taxon>
        <taxon>Nitrobacteraceae</taxon>
        <taxon>Bradyrhizobium</taxon>
    </lineage>
</organism>
<evidence type="ECO:0000313" key="1">
    <source>
        <dbReference type="EMBL" id="SHI16731.1"/>
    </source>
</evidence>
<dbReference type="EMBL" id="LT670817">
    <property type="protein sequence ID" value="SHI16731.1"/>
    <property type="molecule type" value="Genomic_DNA"/>
</dbReference>
<dbReference type="AlphaFoldDB" id="A0A1M5YXM2"/>
<dbReference type="OrthoDB" id="8218322at2"/>
<dbReference type="RefSeq" id="WP_079606867.1">
    <property type="nucleotide sequence ID" value="NZ_LT670817.1"/>
</dbReference>
<gene>
    <name evidence="1" type="ORF">SAMN05443248_8935</name>
</gene>
<protein>
    <submittedName>
        <fullName evidence="1">Uncharacterized protein</fullName>
    </submittedName>
</protein>
<sequence length="189" mass="18759">MVRVVPLVRLGSLVIHLPNILEVNVDPLGLIVEDGGARVFPEKFPLAAFAMGGGAIVSAGAVVGIVDANEGARTLPTMGSTPVIGTAGAELTPRLLISVESNGIPVRAKPPGVVGAVDVGVDDEATLLEPEPHIPDIPEVSSIPEDVDIPAGTDGTDICDDVDVPGVAVGSVVAAVAGAAVPAAVPPPS</sequence>
<reference evidence="1 2" key="1">
    <citation type="submission" date="2016-11" db="EMBL/GenBank/DDBJ databases">
        <authorList>
            <person name="Jaros S."/>
            <person name="Januszkiewicz K."/>
            <person name="Wedrychowicz H."/>
        </authorList>
    </citation>
    <scope>NUCLEOTIDE SEQUENCE [LARGE SCALE GENOMIC DNA]</scope>
    <source>
        <strain evidence="1 2">GAS138</strain>
    </source>
</reference>
<proteinExistence type="predicted"/>
<dbReference type="Proteomes" id="UP000189796">
    <property type="component" value="Chromosome I"/>
</dbReference>